<dbReference type="STRING" id="1461693.ATO10_05612"/>
<dbReference type="InterPro" id="IPR027417">
    <property type="entry name" value="P-loop_NTPase"/>
</dbReference>
<sequence length="187" mass="21287">MDQGRRIHIMGASGSGTSTLARAMASKLATQAFDTDDFYWMPSDPAFRDKRPVRARLEMMEQLFLPRSDWILSGSFAGWGDPIIPRLTHVIFLSLPSGMRLARLRSRERKRYGKRIEPGGDQAGAFHSFLDWAMQYDDPQFWGRSRAGHERWLQQIKQPVINLDASQPIEVLTRQAVEALDQSPVDA</sequence>
<dbReference type="InterPro" id="IPR052922">
    <property type="entry name" value="Cytidylate_Kinase-2"/>
</dbReference>
<evidence type="ECO:0008006" key="3">
    <source>
        <dbReference type="Google" id="ProtNLM"/>
    </source>
</evidence>
<organism evidence="1 2">
    <name type="scientific">Actibacterium atlanticum</name>
    <dbReference type="NCBI Taxonomy" id="1461693"/>
    <lineage>
        <taxon>Bacteria</taxon>
        <taxon>Pseudomonadati</taxon>
        <taxon>Pseudomonadota</taxon>
        <taxon>Alphaproteobacteria</taxon>
        <taxon>Rhodobacterales</taxon>
        <taxon>Roseobacteraceae</taxon>
        <taxon>Actibacterium</taxon>
    </lineage>
</organism>
<dbReference type="NCBIfam" id="NF004861">
    <property type="entry name" value="PRK06217.1"/>
    <property type="match status" value="1"/>
</dbReference>
<gene>
    <name evidence="1" type="ORF">ATO10_05612</name>
</gene>
<dbReference type="PANTHER" id="PTHR37816:SF2">
    <property type="entry name" value="DNA TOPOLOGY MODULATION PROTEIN FLAR-RELATED PROTEIN"/>
    <property type="match status" value="1"/>
</dbReference>
<reference evidence="1 2" key="1">
    <citation type="submission" date="2013-04" db="EMBL/GenBank/DDBJ databases">
        <title>Shimia sp. 22II-S11-Z10 Genome Sequencing.</title>
        <authorList>
            <person name="Lai Q."/>
            <person name="Li G."/>
            <person name="Shao Z."/>
        </authorList>
    </citation>
    <scope>NUCLEOTIDE SEQUENCE [LARGE SCALE GENOMIC DNA]</scope>
    <source>
        <strain evidence="2">22II-S11-Z10</strain>
    </source>
</reference>
<dbReference type="Gene3D" id="3.40.50.300">
    <property type="entry name" value="P-loop containing nucleotide triphosphate hydrolases"/>
    <property type="match status" value="1"/>
</dbReference>
<dbReference type="SUPFAM" id="SSF52540">
    <property type="entry name" value="P-loop containing nucleoside triphosphate hydrolases"/>
    <property type="match status" value="1"/>
</dbReference>
<evidence type="ECO:0000313" key="2">
    <source>
        <dbReference type="Proteomes" id="UP000024836"/>
    </source>
</evidence>
<protein>
    <recommendedName>
        <fullName evidence="3">Adenylate kinase</fullName>
    </recommendedName>
</protein>
<proteinExistence type="predicted"/>
<dbReference type="RefSeq" id="WP_035249107.1">
    <property type="nucleotide sequence ID" value="NZ_AQQY01000002.1"/>
</dbReference>
<dbReference type="OrthoDB" id="5508973at2"/>
<dbReference type="eggNOG" id="COG0563">
    <property type="taxonomic scope" value="Bacteria"/>
</dbReference>
<name>A0A058ZPH2_9RHOB</name>
<keyword evidence="2" id="KW-1185">Reference proteome</keyword>
<dbReference type="Proteomes" id="UP000024836">
    <property type="component" value="Unassembled WGS sequence"/>
</dbReference>
<dbReference type="CDD" id="cd00267">
    <property type="entry name" value="ABC_ATPase"/>
    <property type="match status" value="1"/>
</dbReference>
<dbReference type="PANTHER" id="PTHR37816">
    <property type="entry name" value="YALI0E33011P"/>
    <property type="match status" value="1"/>
</dbReference>
<dbReference type="AlphaFoldDB" id="A0A058ZPH2"/>
<evidence type="ECO:0000313" key="1">
    <source>
        <dbReference type="EMBL" id="KCV83062.1"/>
    </source>
</evidence>
<dbReference type="EMBL" id="AQQY01000002">
    <property type="protein sequence ID" value="KCV83062.1"/>
    <property type="molecule type" value="Genomic_DNA"/>
</dbReference>
<accession>A0A058ZPH2</accession>
<comment type="caution">
    <text evidence="1">The sequence shown here is derived from an EMBL/GenBank/DDBJ whole genome shotgun (WGS) entry which is preliminary data.</text>
</comment>